<evidence type="ECO:0000313" key="3">
    <source>
        <dbReference type="Proteomes" id="UP000664859"/>
    </source>
</evidence>
<reference evidence="2" key="1">
    <citation type="submission" date="2021-02" db="EMBL/GenBank/DDBJ databases">
        <title>First Annotated Genome of the Yellow-green Alga Tribonema minus.</title>
        <authorList>
            <person name="Mahan K.M."/>
        </authorList>
    </citation>
    <scope>NUCLEOTIDE SEQUENCE</scope>
    <source>
        <strain evidence="2">UTEX B ZZ1240</strain>
    </source>
</reference>
<sequence length="193" mass="21653">MTAPVLHATLPCAFAFTWRHRIVHRAAIESTLNGTCQIACRPPSRHATRQRSQAALQHMLRQQIGQQQRRQRQRQQRSLARRPSFWSAHQATPICLFGGRLRTCLPCRARPTQATACDVPLSVVCMRWRCIHTVVSGMRAQPEGCARAHKSSQGSGAPFVPSSQGPEQMQERVTAHDCQTVGTAWHQMITDDN</sequence>
<dbReference type="Proteomes" id="UP000664859">
    <property type="component" value="Unassembled WGS sequence"/>
</dbReference>
<evidence type="ECO:0000256" key="1">
    <source>
        <dbReference type="SAM" id="MobiDB-lite"/>
    </source>
</evidence>
<name>A0A835ZGR0_9STRA</name>
<proteinExistence type="predicted"/>
<accession>A0A835ZGR0</accession>
<feature type="compositionally biased region" description="Polar residues" evidence="1">
    <location>
        <begin position="151"/>
        <end position="166"/>
    </location>
</feature>
<comment type="caution">
    <text evidence="2">The sequence shown here is derived from an EMBL/GenBank/DDBJ whole genome shotgun (WGS) entry which is preliminary data.</text>
</comment>
<protein>
    <submittedName>
        <fullName evidence="2">Uncharacterized protein</fullName>
    </submittedName>
</protein>
<feature type="region of interest" description="Disordered" evidence="1">
    <location>
        <begin position="147"/>
        <end position="166"/>
    </location>
</feature>
<keyword evidence="3" id="KW-1185">Reference proteome</keyword>
<organism evidence="2 3">
    <name type="scientific">Tribonema minus</name>
    <dbReference type="NCBI Taxonomy" id="303371"/>
    <lineage>
        <taxon>Eukaryota</taxon>
        <taxon>Sar</taxon>
        <taxon>Stramenopiles</taxon>
        <taxon>Ochrophyta</taxon>
        <taxon>PX clade</taxon>
        <taxon>Xanthophyceae</taxon>
        <taxon>Tribonematales</taxon>
        <taxon>Tribonemataceae</taxon>
        <taxon>Tribonema</taxon>
    </lineage>
</organism>
<dbReference type="AlphaFoldDB" id="A0A835ZGR0"/>
<feature type="region of interest" description="Disordered" evidence="1">
    <location>
        <begin position="60"/>
        <end position="85"/>
    </location>
</feature>
<gene>
    <name evidence="2" type="ORF">JKP88DRAFT_232458</name>
</gene>
<evidence type="ECO:0000313" key="2">
    <source>
        <dbReference type="EMBL" id="KAG5190234.1"/>
    </source>
</evidence>
<dbReference type="EMBL" id="JAFCMP010000037">
    <property type="protein sequence ID" value="KAG5190234.1"/>
    <property type="molecule type" value="Genomic_DNA"/>
</dbReference>